<keyword evidence="6" id="KW-1185">Reference proteome</keyword>
<feature type="region of interest" description="Disordered" evidence="2">
    <location>
        <begin position="1"/>
        <end position="28"/>
    </location>
</feature>
<dbReference type="InterPro" id="IPR012337">
    <property type="entry name" value="RNaseH-like_sf"/>
</dbReference>
<protein>
    <submittedName>
        <fullName evidence="5">Retrotransposon protein</fullName>
    </submittedName>
</protein>
<dbReference type="EMBL" id="CP097509">
    <property type="protein sequence ID" value="URE18297.1"/>
    <property type="molecule type" value="Genomic_DNA"/>
</dbReference>
<dbReference type="InterPro" id="IPR001584">
    <property type="entry name" value="Integrase_cat-core"/>
</dbReference>
<feature type="region of interest" description="Disordered" evidence="2">
    <location>
        <begin position="421"/>
        <end position="440"/>
    </location>
</feature>
<dbReference type="PANTHER" id="PTHR34676">
    <property type="entry name" value="DUF4219 DOMAIN-CONTAINING PROTEIN-RELATED"/>
    <property type="match status" value="1"/>
</dbReference>
<accession>A0A9E7GUF8</accession>
<keyword evidence="1" id="KW-0862">Zinc</keyword>
<dbReference type="InterPro" id="IPR036397">
    <property type="entry name" value="RNaseH_sf"/>
</dbReference>
<dbReference type="Gene3D" id="4.10.60.10">
    <property type="entry name" value="Zinc finger, CCHC-type"/>
    <property type="match status" value="1"/>
</dbReference>
<dbReference type="InterPro" id="IPR001878">
    <property type="entry name" value="Znf_CCHC"/>
</dbReference>
<proteinExistence type="predicted"/>
<dbReference type="Gene3D" id="3.30.420.10">
    <property type="entry name" value="Ribonuclease H-like superfamily/Ribonuclease H"/>
    <property type="match status" value="1"/>
</dbReference>
<dbReference type="PROSITE" id="PS50994">
    <property type="entry name" value="INTEGRASE"/>
    <property type="match status" value="1"/>
</dbReference>
<dbReference type="PROSITE" id="PS50158">
    <property type="entry name" value="ZF_CCHC"/>
    <property type="match status" value="1"/>
</dbReference>
<feature type="domain" description="CCHC-type" evidence="3">
    <location>
        <begin position="397"/>
        <end position="412"/>
    </location>
</feature>
<dbReference type="SUPFAM" id="SSF53098">
    <property type="entry name" value="Ribonuclease H-like"/>
    <property type="match status" value="1"/>
</dbReference>
<evidence type="ECO:0000259" key="4">
    <source>
        <dbReference type="PROSITE" id="PS50994"/>
    </source>
</evidence>
<dbReference type="InterPro" id="IPR036875">
    <property type="entry name" value="Znf_CCHC_sf"/>
</dbReference>
<dbReference type="Pfam" id="PF22936">
    <property type="entry name" value="Pol_BBD"/>
    <property type="match status" value="1"/>
</dbReference>
<dbReference type="SUPFAM" id="SSF57756">
    <property type="entry name" value="Retrovirus zinc finger-like domains"/>
    <property type="match status" value="1"/>
</dbReference>
<sequence>MKEKPMKANQNQDDVAGNKPKPAGCKASEKKIGWVRGNIVVYRRRNGRDGAADELFVAKPIIIILQHRQAIKNRHQESIANAVLWPLDPQKEFNGRKWRANATESSRMLMEDQTSPRGDMFTRVHAHPLHTWLTVSPHLEESSMNMEMPEDTAVVPVMKFAAKIIGVWKHAKDSLSSPHNPGACWESAGRNPKKCWNEWNESKKKTFALNAKAMNALFYAFDKNKFNRVSICESTFDIWLKESKINILVHSYELFRMKPSESIEDIYTHFMDVINGLKALGKGFSNFELVTKILRSLPKSWDQKVTTIQETKDLKTFCLEELIGSLMTYEMITPFPQNKKNMTLRTQEDHLKEISSDEDSDNDIALLTRNFKKFIRKNKFKNDTKNKLEYKKDQVICYECKKPGHFKYECPQAKKKQPKKKKALKATWDDSSDSEDEEASNKEEANFVLMALGEEISNLLNEDLSFDEFSITLHELFDELRTITKRFNLLKKEHALLLNKFKKTLNKFKVGSKSLDMILANKGHVENRYGIGFMSGSHRTQTTFIKGPTLHVSSHLKYNFCYKSGYVIYKCSFKKISPHKLIWVPKRTINNSMLNDKVSRSIFEAPKIKWMVSDSRCSRHMTGDLSQFSMFTSKEEGYVTFGDNNKGKIIGKGTIGNKSNFSIDDVLLVDGLKHNLLSISQLCDKGGSKYAFVIIDDYSRYTWTYFLAYKSDYFKCFSKFCKLTQNEKGFMISSIRSDHGGEFQNHDFQNFVKQIDITITSLL</sequence>
<dbReference type="Proteomes" id="UP001055439">
    <property type="component" value="Chromosome 7"/>
</dbReference>
<dbReference type="InterPro" id="IPR054722">
    <property type="entry name" value="PolX-like_BBD"/>
</dbReference>
<evidence type="ECO:0000256" key="2">
    <source>
        <dbReference type="SAM" id="MobiDB-lite"/>
    </source>
</evidence>
<evidence type="ECO:0000313" key="6">
    <source>
        <dbReference type="Proteomes" id="UP001055439"/>
    </source>
</evidence>
<dbReference type="GO" id="GO:0015074">
    <property type="term" value="P:DNA integration"/>
    <property type="evidence" value="ECO:0007669"/>
    <property type="project" value="InterPro"/>
</dbReference>
<dbReference type="SMART" id="SM00343">
    <property type="entry name" value="ZnF_C2HC"/>
    <property type="match status" value="1"/>
</dbReference>
<dbReference type="GO" id="GO:0003676">
    <property type="term" value="F:nucleic acid binding"/>
    <property type="evidence" value="ECO:0007669"/>
    <property type="project" value="InterPro"/>
</dbReference>
<dbReference type="OrthoDB" id="784276at2759"/>
<reference evidence="5" key="1">
    <citation type="submission" date="2022-05" db="EMBL/GenBank/DDBJ databases">
        <title>The Musa troglodytarum L. genome provides insights into the mechanism of non-climacteric behaviour and enrichment of carotenoids.</title>
        <authorList>
            <person name="Wang J."/>
        </authorList>
    </citation>
    <scope>NUCLEOTIDE SEQUENCE</scope>
    <source>
        <tissue evidence="5">Leaf</tissue>
    </source>
</reference>
<evidence type="ECO:0000313" key="5">
    <source>
        <dbReference type="EMBL" id="URE18297.1"/>
    </source>
</evidence>
<dbReference type="AlphaFoldDB" id="A0A9E7GUF8"/>
<feature type="domain" description="Integrase catalytic" evidence="4">
    <location>
        <begin position="658"/>
        <end position="763"/>
    </location>
</feature>
<evidence type="ECO:0000259" key="3">
    <source>
        <dbReference type="PROSITE" id="PS50158"/>
    </source>
</evidence>
<dbReference type="Pfam" id="PF00098">
    <property type="entry name" value="zf-CCHC"/>
    <property type="match status" value="1"/>
</dbReference>
<organism evidence="5 6">
    <name type="scientific">Musa troglodytarum</name>
    <name type="common">fe'i banana</name>
    <dbReference type="NCBI Taxonomy" id="320322"/>
    <lineage>
        <taxon>Eukaryota</taxon>
        <taxon>Viridiplantae</taxon>
        <taxon>Streptophyta</taxon>
        <taxon>Embryophyta</taxon>
        <taxon>Tracheophyta</taxon>
        <taxon>Spermatophyta</taxon>
        <taxon>Magnoliopsida</taxon>
        <taxon>Liliopsida</taxon>
        <taxon>Zingiberales</taxon>
        <taxon>Musaceae</taxon>
        <taxon>Musa</taxon>
    </lineage>
</organism>
<gene>
    <name evidence="5" type="ORF">MUK42_36806</name>
</gene>
<evidence type="ECO:0000256" key="1">
    <source>
        <dbReference type="PROSITE-ProRule" id="PRU00047"/>
    </source>
</evidence>
<dbReference type="Pfam" id="PF14223">
    <property type="entry name" value="Retrotran_gag_2"/>
    <property type="match status" value="1"/>
</dbReference>
<keyword evidence="1" id="KW-0479">Metal-binding</keyword>
<dbReference type="GO" id="GO:0008270">
    <property type="term" value="F:zinc ion binding"/>
    <property type="evidence" value="ECO:0007669"/>
    <property type="project" value="UniProtKB-KW"/>
</dbReference>
<dbReference type="PANTHER" id="PTHR34676:SF8">
    <property type="entry name" value="TRANSMEMBRANE PROTEIN"/>
    <property type="match status" value="1"/>
</dbReference>
<keyword evidence="1" id="KW-0863">Zinc-finger</keyword>
<name>A0A9E7GUF8_9LILI</name>